<dbReference type="Gene3D" id="2.60.40.2810">
    <property type="match status" value="1"/>
</dbReference>
<protein>
    <submittedName>
        <fullName evidence="1">Tandem-95 repeat protein</fullName>
    </submittedName>
</protein>
<accession>A0A7K3LSY3</accession>
<evidence type="ECO:0000313" key="2">
    <source>
        <dbReference type="Proteomes" id="UP000466307"/>
    </source>
</evidence>
<dbReference type="Pfam" id="PF17963">
    <property type="entry name" value="Big_9"/>
    <property type="match status" value="3"/>
</dbReference>
<dbReference type="AlphaFoldDB" id="A0A7K3LSY3"/>
<dbReference type="Proteomes" id="UP000466307">
    <property type="component" value="Unassembled WGS sequence"/>
</dbReference>
<dbReference type="NCBIfam" id="TIGR01965">
    <property type="entry name" value="VCBS_repeat"/>
    <property type="match status" value="3"/>
</dbReference>
<organism evidence="1 2">
    <name type="scientific">Gordonia desulfuricans</name>
    <dbReference type="NCBI Taxonomy" id="89051"/>
    <lineage>
        <taxon>Bacteria</taxon>
        <taxon>Bacillati</taxon>
        <taxon>Actinomycetota</taxon>
        <taxon>Actinomycetes</taxon>
        <taxon>Mycobacteriales</taxon>
        <taxon>Gordoniaceae</taxon>
        <taxon>Gordonia</taxon>
    </lineage>
</organism>
<name>A0A7K3LSY3_9ACTN</name>
<dbReference type="EMBL" id="JAADZU010000067">
    <property type="protein sequence ID" value="NDK91393.1"/>
    <property type="molecule type" value="Genomic_DNA"/>
</dbReference>
<dbReference type="InterPro" id="IPR010221">
    <property type="entry name" value="VCBS_dom"/>
</dbReference>
<proteinExistence type="predicted"/>
<comment type="caution">
    <text evidence="1">The sequence shown here is derived from an EMBL/GenBank/DDBJ whole genome shotgun (WGS) entry which is preliminary data.</text>
</comment>
<sequence length="535" mass="54463">MAYALDDAGQVVITNNGTAPISVIEYDSTHQPVAFHLIEAGGSQTFTRDSDGYNYRTTAYVVQGERNAAGQPVLAGIITAVSSGGDTWLDGADGTDFPTNESPWVQIAQTGTTTGVLYGLDPDADVITYSVSTEPEHGTVTLAPYLGGNFAGTTLYVYTYTPSAEAAHAAAAGGATQDFFEVSYTDGYGQAQTIRVDVGIVGQNAGPAGPSAVSGGETGSLGVTDPDGDTLTYEVTTQPGSGGAVVDSSGTYTYIPATAPVHGETLQDSFEVTVRDGHGGVLVVPVSVSITANQAPTVTEVVQDGYTGTIVAADADDDELQFDVTSDPTHGKVVVGPDGSFVYTPDAGVEHAAAGGGVTSDSFVVTVSDGHGGLTPVTVNVGIDPANESPTVATSQGAPSAETGAVVVSVVTADADADAVTVTTTDPAHGTLTDNGDGTLTYTPDPVKRAAGDFTDSFTVTVDDGHGGTATKTVTVTVTKPVVVEPEQPTRSVFDQLVSAIRSGFSSVSSAVSQAWQSFLTWLQSLFANNNTTRV</sequence>
<gene>
    <name evidence="1" type="ORF">GYA93_17660</name>
</gene>
<evidence type="ECO:0000313" key="1">
    <source>
        <dbReference type="EMBL" id="NDK91393.1"/>
    </source>
</evidence>
<keyword evidence="2" id="KW-1185">Reference proteome</keyword>
<dbReference type="NCBIfam" id="NF012211">
    <property type="entry name" value="tand_rpt_95"/>
    <property type="match status" value="3"/>
</dbReference>
<reference evidence="1 2" key="1">
    <citation type="submission" date="2020-01" db="EMBL/GenBank/DDBJ databases">
        <title>Investigation of new actinobacteria for the biodesulphurisation of diesel fuel.</title>
        <authorList>
            <person name="Athi Narayanan S.M."/>
        </authorList>
    </citation>
    <scope>NUCLEOTIDE SEQUENCE [LARGE SCALE GENOMIC DNA]</scope>
    <source>
        <strain evidence="1 2">213E</strain>
    </source>
</reference>